<proteinExistence type="predicted"/>
<dbReference type="Proteomes" id="UP001500457">
    <property type="component" value="Unassembled WGS sequence"/>
</dbReference>
<keyword evidence="4" id="KW-1185">Reference proteome</keyword>
<keyword evidence="2" id="KW-0472">Membrane</keyword>
<sequence>MADMTTAEESTTAPGAAPSEITPPGDVPSEDAPLDGTDVRPEAPAAEGADLGDVLERELRRGAAMVDQVRDRLPAPVPVYLGVAALAVTGLVSWPVAVAVGCGYAAFRHWEPRPSGVPAPMPSAGRR</sequence>
<keyword evidence="2" id="KW-0812">Transmembrane</keyword>
<dbReference type="EMBL" id="BAABHQ010000009">
    <property type="protein sequence ID" value="GAA4880392.1"/>
    <property type="molecule type" value="Genomic_DNA"/>
</dbReference>
<evidence type="ECO:0000313" key="4">
    <source>
        <dbReference type="Proteomes" id="UP001500457"/>
    </source>
</evidence>
<reference evidence="4" key="1">
    <citation type="journal article" date="2019" name="Int. J. Syst. Evol. Microbiol.">
        <title>The Global Catalogue of Microorganisms (GCM) 10K type strain sequencing project: providing services to taxonomists for standard genome sequencing and annotation.</title>
        <authorList>
            <consortium name="The Broad Institute Genomics Platform"/>
            <consortium name="The Broad Institute Genome Sequencing Center for Infectious Disease"/>
            <person name="Wu L."/>
            <person name="Ma J."/>
        </authorList>
    </citation>
    <scope>NUCLEOTIDE SEQUENCE [LARGE SCALE GENOMIC DNA]</scope>
    <source>
        <strain evidence="4">JCM 17983</strain>
    </source>
</reference>
<gene>
    <name evidence="3" type="ORF">GCM10023203_34190</name>
</gene>
<keyword evidence="2" id="KW-1133">Transmembrane helix</keyword>
<protein>
    <recommendedName>
        <fullName evidence="5">DUF3040 family protein</fullName>
    </recommendedName>
</protein>
<evidence type="ECO:0000313" key="3">
    <source>
        <dbReference type="EMBL" id="GAA4880392.1"/>
    </source>
</evidence>
<feature type="transmembrane region" description="Helical" evidence="2">
    <location>
        <begin position="79"/>
        <end position="107"/>
    </location>
</feature>
<accession>A0ABP9ELR1</accession>
<comment type="caution">
    <text evidence="3">The sequence shown here is derived from an EMBL/GenBank/DDBJ whole genome shotgun (WGS) entry which is preliminary data.</text>
</comment>
<organism evidence="3 4">
    <name type="scientific">Actinomycetospora straminea</name>
    <dbReference type="NCBI Taxonomy" id="663607"/>
    <lineage>
        <taxon>Bacteria</taxon>
        <taxon>Bacillati</taxon>
        <taxon>Actinomycetota</taxon>
        <taxon>Actinomycetes</taxon>
        <taxon>Pseudonocardiales</taxon>
        <taxon>Pseudonocardiaceae</taxon>
        <taxon>Actinomycetospora</taxon>
    </lineage>
</organism>
<evidence type="ECO:0000256" key="2">
    <source>
        <dbReference type="SAM" id="Phobius"/>
    </source>
</evidence>
<evidence type="ECO:0000256" key="1">
    <source>
        <dbReference type="SAM" id="MobiDB-lite"/>
    </source>
</evidence>
<evidence type="ECO:0008006" key="5">
    <source>
        <dbReference type="Google" id="ProtNLM"/>
    </source>
</evidence>
<feature type="region of interest" description="Disordered" evidence="1">
    <location>
        <begin position="1"/>
        <end position="52"/>
    </location>
</feature>
<name>A0ABP9ELR1_9PSEU</name>